<dbReference type="InterPro" id="IPR043128">
    <property type="entry name" value="Rev_trsase/Diguanyl_cyclase"/>
</dbReference>
<dbReference type="InterPro" id="IPR000477">
    <property type="entry name" value="RT_dom"/>
</dbReference>
<reference evidence="12" key="2">
    <citation type="journal article" date="2023" name="Commun. Biol.">
        <title>Intrasexual cuticular hydrocarbon dimorphism in a wasp sheds light on hydrocarbon biosynthesis genes in Hymenoptera.</title>
        <authorList>
            <person name="Moris V.C."/>
            <person name="Podsiadlowski L."/>
            <person name="Martin S."/>
            <person name="Oeyen J.P."/>
            <person name="Donath A."/>
            <person name="Petersen M."/>
            <person name="Wilbrandt J."/>
            <person name="Misof B."/>
            <person name="Liedtke D."/>
            <person name="Thamm M."/>
            <person name="Scheiner R."/>
            <person name="Schmitt T."/>
            <person name="Niehuis O."/>
        </authorList>
    </citation>
    <scope>NUCLEOTIDE SEQUENCE</scope>
    <source>
        <strain evidence="12">GBR_01_08_01A</strain>
    </source>
</reference>
<keyword evidence="5" id="KW-0255">Endonuclease</keyword>
<keyword evidence="3" id="KW-0548">Nucleotidyltransferase</keyword>
<dbReference type="InterPro" id="IPR041588">
    <property type="entry name" value="Integrase_H2C2"/>
</dbReference>
<keyword evidence="2" id="KW-0808">Transferase</keyword>
<evidence type="ECO:0000256" key="7">
    <source>
        <dbReference type="ARBA" id="ARBA00022918"/>
    </source>
</evidence>
<dbReference type="GO" id="GO:0015074">
    <property type="term" value="P:DNA integration"/>
    <property type="evidence" value="ECO:0007669"/>
    <property type="project" value="InterPro"/>
</dbReference>
<dbReference type="SUPFAM" id="SSF56672">
    <property type="entry name" value="DNA/RNA polymerases"/>
    <property type="match status" value="1"/>
</dbReference>
<feature type="region of interest" description="Disordered" evidence="9">
    <location>
        <begin position="189"/>
        <end position="223"/>
    </location>
</feature>
<feature type="compositionally biased region" description="Basic and acidic residues" evidence="9">
    <location>
        <begin position="1323"/>
        <end position="1332"/>
    </location>
</feature>
<dbReference type="GO" id="GO:0016787">
    <property type="term" value="F:hydrolase activity"/>
    <property type="evidence" value="ECO:0007669"/>
    <property type="project" value="UniProtKB-KW"/>
</dbReference>
<evidence type="ECO:0000256" key="9">
    <source>
        <dbReference type="SAM" id="MobiDB-lite"/>
    </source>
</evidence>
<dbReference type="GO" id="GO:0042575">
    <property type="term" value="C:DNA polymerase complex"/>
    <property type="evidence" value="ECO:0007669"/>
    <property type="project" value="UniProtKB-ARBA"/>
</dbReference>
<dbReference type="Pfam" id="PF00078">
    <property type="entry name" value="RVT_1"/>
    <property type="match status" value="1"/>
</dbReference>
<dbReference type="Proteomes" id="UP001258017">
    <property type="component" value="Unassembled WGS sequence"/>
</dbReference>
<evidence type="ECO:0000313" key="12">
    <source>
        <dbReference type="EMBL" id="KAK2578340.1"/>
    </source>
</evidence>
<evidence type="ECO:0000256" key="3">
    <source>
        <dbReference type="ARBA" id="ARBA00022695"/>
    </source>
</evidence>
<gene>
    <name evidence="12" type="ORF">KPH14_012794</name>
</gene>
<evidence type="ECO:0000256" key="5">
    <source>
        <dbReference type="ARBA" id="ARBA00022759"/>
    </source>
</evidence>
<dbReference type="EMBL" id="JAIFRP010000407">
    <property type="protein sequence ID" value="KAK2578340.1"/>
    <property type="molecule type" value="Genomic_DNA"/>
</dbReference>
<dbReference type="Pfam" id="PF00665">
    <property type="entry name" value="rve"/>
    <property type="match status" value="1"/>
</dbReference>
<dbReference type="InterPro" id="IPR021109">
    <property type="entry name" value="Peptidase_aspartic_dom_sf"/>
</dbReference>
<dbReference type="Gene3D" id="3.30.420.10">
    <property type="entry name" value="Ribonuclease H-like superfamily/Ribonuclease H"/>
    <property type="match status" value="1"/>
</dbReference>
<dbReference type="Gene3D" id="3.10.10.10">
    <property type="entry name" value="HIV Type 1 Reverse Transcriptase, subunit A, domain 1"/>
    <property type="match status" value="1"/>
</dbReference>
<dbReference type="SUPFAM" id="SSF57756">
    <property type="entry name" value="Retrovirus zinc finger-like domains"/>
    <property type="match status" value="1"/>
</dbReference>
<evidence type="ECO:0000256" key="2">
    <source>
        <dbReference type="ARBA" id="ARBA00022679"/>
    </source>
</evidence>
<dbReference type="InterPro" id="IPR001584">
    <property type="entry name" value="Integrase_cat-core"/>
</dbReference>
<evidence type="ECO:0000256" key="1">
    <source>
        <dbReference type="ARBA" id="ARBA00012493"/>
    </source>
</evidence>
<keyword evidence="8" id="KW-0175">Coiled coil</keyword>
<evidence type="ECO:0000256" key="4">
    <source>
        <dbReference type="ARBA" id="ARBA00022722"/>
    </source>
</evidence>
<dbReference type="InterPro" id="IPR043502">
    <property type="entry name" value="DNA/RNA_pol_sf"/>
</dbReference>
<dbReference type="Pfam" id="PF17917">
    <property type="entry name" value="RT_RNaseH"/>
    <property type="match status" value="1"/>
</dbReference>
<dbReference type="SUPFAM" id="SSF53098">
    <property type="entry name" value="Ribonuclease H-like"/>
    <property type="match status" value="1"/>
</dbReference>
<dbReference type="EC" id="2.7.7.49" evidence="1"/>
<feature type="region of interest" description="Disordered" evidence="9">
    <location>
        <begin position="1279"/>
        <end position="1332"/>
    </location>
</feature>
<evidence type="ECO:0000259" key="10">
    <source>
        <dbReference type="PROSITE" id="PS50878"/>
    </source>
</evidence>
<feature type="domain" description="Integrase catalytic" evidence="11">
    <location>
        <begin position="1015"/>
        <end position="1171"/>
    </location>
</feature>
<feature type="domain" description="Reverse transcriptase" evidence="10">
    <location>
        <begin position="467"/>
        <end position="645"/>
    </location>
</feature>
<keyword evidence="6" id="KW-0378">Hydrolase</keyword>
<dbReference type="GO" id="GO:0008270">
    <property type="term" value="F:zinc ion binding"/>
    <property type="evidence" value="ECO:0007669"/>
    <property type="project" value="InterPro"/>
</dbReference>
<organism evidence="12 13">
    <name type="scientific">Odynerus spinipes</name>
    <dbReference type="NCBI Taxonomy" id="1348599"/>
    <lineage>
        <taxon>Eukaryota</taxon>
        <taxon>Metazoa</taxon>
        <taxon>Ecdysozoa</taxon>
        <taxon>Arthropoda</taxon>
        <taxon>Hexapoda</taxon>
        <taxon>Insecta</taxon>
        <taxon>Pterygota</taxon>
        <taxon>Neoptera</taxon>
        <taxon>Endopterygota</taxon>
        <taxon>Hymenoptera</taxon>
        <taxon>Apocrita</taxon>
        <taxon>Aculeata</taxon>
        <taxon>Vespoidea</taxon>
        <taxon>Vespidae</taxon>
        <taxon>Eumeninae</taxon>
        <taxon>Odynerus</taxon>
    </lineage>
</organism>
<name>A0AAD9REN4_9HYME</name>
<keyword evidence="4" id="KW-0540">Nuclease</keyword>
<reference evidence="12" key="1">
    <citation type="submission" date="2021-08" db="EMBL/GenBank/DDBJ databases">
        <authorList>
            <person name="Misof B."/>
            <person name="Oliver O."/>
            <person name="Podsiadlowski L."/>
            <person name="Donath A."/>
            <person name="Peters R."/>
            <person name="Mayer C."/>
            <person name="Rust J."/>
            <person name="Gunkel S."/>
            <person name="Lesny P."/>
            <person name="Martin S."/>
            <person name="Oeyen J.P."/>
            <person name="Petersen M."/>
            <person name="Panagiotis P."/>
            <person name="Wilbrandt J."/>
            <person name="Tanja T."/>
        </authorList>
    </citation>
    <scope>NUCLEOTIDE SEQUENCE</scope>
    <source>
        <strain evidence="12">GBR_01_08_01A</strain>
        <tissue evidence="12">Thorax + abdomen</tissue>
    </source>
</reference>
<keyword evidence="7" id="KW-0695">RNA-directed DNA polymerase</keyword>
<proteinExistence type="predicted"/>
<dbReference type="CDD" id="cd09274">
    <property type="entry name" value="RNase_HI_RT_Ty3"/>
    <property type="match status" value="1"/>
</dbReference>
<evidence type="ECO:0000256" key="6">
    <source>
        <dbReference type="ARBA" id="ARBA00022801"/>
    </source>
</evidence>
<evidence type="ECO:0000313" key="13">
    <source>
        <dbReference type="Proteomes" id="UP001258017"/>
    </source>
</evidence>
<dbReference type="Gene3D" id="3.30.70.270">
    <property type="match status" value="2"/>
</dbReference>
<dbReference type="FunFam" id="1.10.340.70:FF:000003">
    <property type="entry name" value="Protein CBG25708"/>
    <property type="match status" value="1"/>
</dbReference>
<dbReference type="CDD" id="cd01647">
    <property type="entry name" value="RT_LTR"/>
    <property type="match status" value="1"/>
</dbReference>
<dbReference type="InterPro" id="IPR036875">
    <property type="entry name" value="Znf_CCHC_sf"/>
</dbReference>
<dbReference type="Gene3D" id="1.10.340.70">
    <property type="match status" value="1"/>
</dbReference>
<dbReference type="FunFam" id="3.30.70.270:FF:000026">
    <property type="entry name" value="Transposon Ty3-G Gag-Pol polyprotein"/>
    <property type="match status" value="1"/>
</dbReference>
<dbReference type="InterPro" id="IPR041373">
    <property type="entry name" value="RT_RNaseH"/>
</dbReference>
<dbReference type="PROSITE" id="PS50994">
    <property type="entry name" value="INTEGRASE"/>
    <property type="match status" value="1"/>
</dbReference>
<dbReference type="SUPFAM" id="SSF50630">
    <property type="entry name" value="Acid proteases"/>
    <property type="match status" value="1"/>
</dbReference>
<dbReference type="Pfam" id="PF17921">
    <property type="entry name" value="Integrase_H2C2"/>
    <property type="match status" value="1"/>
</dbReference>
<protein>
    <recommendedName>
        <fullName evidence="1">RNA-directed DNA polymerase</fullName>
        <ecNumber evidence="1">2.7.7.49</ecNumber>
    </recommendedName>
</protein>
<dbReference type="PROSITE" id="PS50878">
    <property type="entry name" value="RT_POL"/>
    <property type="match status" value="1"/>
</dbReference>
<dbReference type="GO" id="GO:0004519">
    <property type="term" value="F:endonuclease activity"/>
    <property type="evidence" value="ECO:0007669"/>
    <property type="project" value="UniProtKB-KW"/>
</dbReference>
<dbReference type="InterPro" id="IPR050951">
    <property type="entry name" value="Retrovirus_Pol_polyprotein"/>
</dbReference>
<dbReference type="InterPro" id="IPR012337">
    <property type="entry name" value="RNaseH-like_sf"/>
</dbReference>
<dbReference type="Gene3D" id="4.10.60.10">
    <property type="entry name" value="Zinc finger, CCHC-type"/>
    <property type="match status" value="1"/>
</dbReference>
<dbReference type="PANTHER" id="PTHR37984:SF5">
    <property type="entry name" value="PROTEIN NYNRIN-LIKE"/>
    <property type="match status" value="1"/>
</dbReference>
<sequence>MTESTPTPYGNIAIDIFDSANTSWKRWLMRFEGAVAVFGIVEAKKVAYLLHFIGSKSFDILCDRLAPEDPYKKTYEELTAKLEEFYAPAPLEVAENFRFHQRKQMEGENVQQFVAALHKLSINCKFGEYLKTALRNQLVFGLSSKRIQSRLLEIKDLTFDKAVETAISMELSEKDTNQIHSGTVSVDYVSQNETRKKNHRQEQKQKPSIDARPHTFVKSKRHTNPGFKPNSYNVSCFRCGGKHFATKCTLNKEIVCGNCGIKGHVRKVCMRKNQAAAINVNDILWMETEHLEYREKYFVTLKVEGRPMRLEIDSGAAVTIVSKDFIKRWLPNVPIAKSNLKLTTYCKSIISVLGYVRVKVEYKNISKMLNMYVSDKNREPLLGREWIRQLRVQLDETVSSLNTNTTGALQEILQNYDSKLDQTSKKIRNVQARLTLKENARPCFLKARRVPFKLIPLVEREIEKLEKDGILDKVHTSKWATPIVPVLKKGDRIRLCGDFSVTLNKYLQVDEYPLPTIDELFSTLAGGEKFSKIDLKEAYLQMEIHPDDRELVTLNTHRGLFKCTRLLYGIASAPAIWQREIENILKGIPGVSVFLDDIKITGSNDKEHLQRLNEVLTRLANYNIQINKEKSVFFQKGISYCGYYIDKQGIHKEKCKMEAIERMPRPRNVTELRAFLGMINYYGRFIPNLSSILNPLHSLLEKKDGREVPFEWTTSTENAFIAAKKEFLSERVLVHYDPKLPLIVATDASAYGVGAVLSHRFSDGTERVIQYASQSLSRTQRNYAQIDKEAYAIIFAIKKFYQYLYGNRFTLVTDHRPLTQIFSQQKALPIHSAMRMQHYAIFLQAFTFDIEYKNTKLHGNADGLSRLPVKAGNEFEYDVVDNYEINLIDTLPITIQDLEKETMKDTELNKLRLSLLQGKKIPLRERFNIPQIEFNCQRGIILREGRVVIPRPLRNKILKELHAEHFGIVKMKAMARQYVWWPGMDRDLENTVRDCANCNLTQNEPPKIRGQEWKPSSFPFQRVHIDYAGPFLGHYFLILVDSFSKWPEVHITKNITSATTIHKCRQTFSTFGIPELIVSDNGRSFTSMEFAQFLKANGIKHKTTAPFHPATNGQAERFVQTLKLALKKKFQDVHVTKLELATAIQKFLFQYRCTPQQTTGVSPAERILNYKVRTRFDLLVPAKENKANGNNACGNVRSVQVGDRVKCRNYYGNKKWAFGTVKQKLGKLHYIIRVDDGRMWKRHIDQICTVGKIPTQYSDTIHGEFDHGPPIEPVRMMGRANQPQVEERETLEAGAQPQVEGSDERVDVPSQTPRRSTRKRKGPERFGEPIPF</sequence>
<dbReference type="GO" id="GO:0003676">
    <property type="term" value="F:nucleic acid binding"/>
    <property type="evidence" value="ECO:0007669"/>
    <property type="project" value="InterPro"/>
</dbReference>
<dbReference type="GO" id="GO:0003964">
    <property type="term" value="F:RNA-directed DNA polymerase activity"/>
    <property type="evidence" value="ECO:0007669"/>
    <property type="project" value="UniProtKB-KW"/>
</dbReference>
<accession>A0AAD9REN4</accession>
<dbReference type="InterPro" id="IPR036397">
    <property type="entry name" value="RNaseH_sf"/>
</dbReference>
<evidence type="ECO:0000259" key="11">
    <source>
        <dbReference type="PROSITE" id="PS50994"/>
    </source>
</evidence>
<evidence type="ECO:0000256" key="8">
    <source>
        <dbReference type="SAM" id="Coils"/>
    </source>
</evidence>
<dbReference type="PANTHER" id="PTHR37984">
    <property type="entry name" value="PROTEIN CBG26694"/>
    <property type="match status" value="1"/>
</dbReference>
<feature type="compositionally biased region" description="Basic and acidic residues" evidence="9">
    <location>
        <begin position="200"/>
        <end position="213"/>
    </location>
</feature>
<feature type="coiled-coil region" evidence="8">
    <location>
        <begin position="413"/>
        <end position="440"/>
    </location>
</feature>
<dbReference type="FunFam" id="3.30.420.10:FF:000063">
    <property type="entry name" value="Retrovirus-related Pol polyprotein from transposon 297-like Protein"/>
    <property type="match status" value="1"/>
</dbReference>
<keyword evidence="13" id="KW-1185">Reference proteome</keyword>
<dbReference type="Gene3D" id="2.40.70.10">
    <property type="entry name" value="Acid Proteases"/>
    <property type="match status" value="1"/>
</dbReference>
<comment type="caution">
    <text evidence="12">The sequence shown here is derived from an EMBL/GenBank/DDBJ whole genome shotgun (WGS) entry which is preliminary data.</text>
</comment>